<dbReference type="AlphaFoldDB" id="A0A956NJC6"/>
<protein>
    <submittedName>
        <fullName evidence="3">IS110 family transposase</fullName>
    </submittedName>
</protein>
<gene>
    <name evidence="3" type="ORF">KDA27_28375</name>
</gene>
<feature type="domain" description="Transposase IS116/IS110/IS902 C-terminal" evidence="2">
    <location>
        <begin position="225"/>
        <end position="300"/>
    </location>
</feature>
<reference evidence="3" key="1">
    <citation type="submission" date="2020-04" db="EMBL/GenBank/DDBJ databases">
        <authorList>
            <person name="Zhang T."/>
        </authorList>
    </citation>
    <scope>NUCLEOTIDE SEQUENCE</scope>
    <source>
        <strain evidence="3">HKST-UBA02</strain>
    </source>
</reference>
<dbReference type="Proteomes" id="UP000739538">
    <property type="component" value="Unassembled WGS sequence"/>
</dbReference>
<name>A0A956NJC6_UNCEI</name>
<dbReference type="GO" id="GO:0004803">
    <property type="term" value="F:transposase activity"/>
    <property type="evidence" value="ECO:0007669"/>
    <property type="project" value="InterPro"/>
</dbReference>
<organism evidence="3 4">
    <name type="scientific">Eiseniibacteriota bacterium</name>
    <dbReference type="NCBI Taxonomy" id="2212470"/>
    <lineage>
        <taxon>Bacteria</taxon>
        <taxon>Candidatus Eiseniibacteriota</taxon>
    </lineage>
</organism>
<dbReference type="NCBIfam" id="NF033542">
    <property type="entry name" value="transpos_IS110"/>
    <property type="match status" value="1"/>
</dbReference>
<dbReference type="InterPro" id="IPR002525">
    <property type="entry name" value="Transp_IS110-like_N"/>
</dbReference>
<evidence type="ECO:0000313" key="3">
    <source>
        <dbReference type="EMBL" id="MCA9759747.1"/>
    </source>
</evidence>
<comment type="caution">
    <text evidence="3">The sequence shown here is derived from an EMBL/GenBank/DDBJ whole genome shotgun (WGS) entry which is preliminary data.</text>
</comment>
<dbReference type="PANTHER" id="PTHR33055">
    <property type="entry name" value="TRANSPOSASE FOR INSERTION SEQUENCE ELEMENT IS1111A"/>
    <property type="match status" value="1"/>
</dbReference>
<feature type="domain" description="Transposase IS110-like N-terminal" evidence="1">
    <location>
        <begin position="8"/>
        <end position="156"/>
    </location>
</feature>
<dbReference type="InterPro" id="IPR003346">
    <property type="entry name" value="Transposase_20"/>
</dbReference>
<evidence type="ECO:0000313" key="4">
    <source>
        <dbReference type="Proteomes" id="UP000739538"/>
    </source>
</evidence>
<dbReference type="GO" id="GO:0006313">
    <property type="term" value="P:DNA transposition"/>
    <property type="evidence" value="ECO:0007669"/>
    <property type="project" value="InterPro"/>
</dbReference>
<dbReference type="Pfam" id="PF01548">
    <property type="entry name" value="DEDD_Tnp_IS110"/>
    <property type="match status" value="1"/>
</dbReference>
<dbReference type="GO" id="GO:0003677">
    <property type="term" value="F:DNA binding"/>
    <property type="evidence" value="ECO:0007669"/>
    <property type="project" value="InterPro"/>
</dbReference>
<evidence type="ECO:0000259" key="2">
    <source>
        <dbReference type="Pfam" id="PF02371"/>
    </source>
</evidence>
<proteinExistence type="predicted"/>
<reference evidence="3" key="2">
    <citation type="journal article" date="2021" name="Microbiome">
        <title>Successional dynamics and alternative stable states in a saline activated sludge microbial community over 9 years.</title>
        <authorList>
            <person name="Wang Y."/>
            <person name="Ye J."/>
            <person name="Ju F."/>
            <person name="Liu L."/>
            <person name="Boyd J.A."/>
            <person name="Deng Y."/>
            <person name="Parks D.H."/>
            <person name="Jiang X."/>
            <person name="Yin X."/>
            <person name="Woodcroft B.J."/>
            <person name="Tyson G.W."/>
            <person name="Hugenholtz P."/>
            <person name="Polz M.F."/>
            <person name="Zhang T."/>
        </authorList>
    </citation>
    <scope>NUCLEOTIDE SEQUENCE</scope>
    <source>
        <strain evidence="3">HKST-UBA02</strain>
    </source>
</reference>
<sequence>MKQDITWVGIDDHKRSLTVGVVRGEEREPRIEVVANEDRALRRWVRKLERESEGGEIRMCYEAGPNGYSLKRRLESMGSVVVEVMAPSLTPRRPGRRMKTDPIDARKLVGLYRSGELTEVSTPTESDEAARDLVRLHYRVGEEAHRKRQHILKFLTRRGRIYGSRHWTGVHWKWLREQKWEHEQDETHFEELLTGLRELEDRRGRLAEAMETLAQEDRYRQQVGLLRCFHGVDTQAAITVASEIFDIERFSSPRGLMAYVGLVPTVSQSGEQIARHGSITKTGNRYVRWILGQVAWHARRPPRVGYRLKKRREGQPAWAIELANRAQRRCHKRYWALVNRGVLPQRAVVAVARELIGFLWEGLTEVERRSRAKGQAA</sequence>
<accession>A0A956NJC6</accession>
<dbReference type="EMBL" id="JAGQHS010000469">
    <property type="protein sequence ID" value="MCA9759747.1"/>
    <property type="molecule type" value="Genomic_DNA"/>
</dbReference>
<evidence type="ECO:0000259" key="1">
    <source>
        <dbReference type="Pfam" id="PF01548"/>
    </source>
</evidence>
<dbReference type="InterPro" id="IPR047650">
    <property type="entry name" value="Transpos_IS110"/>
</dbReference>
<dbReference type="Pfam" id="PF02371">
    <property type="entry name" value="Transposase_20"/>
    <property type="match status" value="1"/>
</dbReference>